<protein>
    <submittedName>
        <fullName evidence="2">Uncharacterized protein</fullName>
    </submittedName>
</protein>
<evidence type="ECO:0000313" key="2">
    <source>
        <dbReference type="EMBL" id="KAF2868719.1"/>
    </source>
</evidence>
<feature type="region of interest" description="Disordered" evidence="1">
    <location>
        <begin position="1"/>
        <end position="67"/>
    </location>
</feature>
<organism evidence="2 3">
    <name type="scientific">Massariosphaeria phaeospora</name>
    <dbReference type="NCBI Taxonomy" id="100035"/>
    <lineage>
        <taxon>Eukaryota</taxon>
        <taxon>Fungi</taxon>
        <taxon>Dikarya</taxon>
        <taxon>Ascomycota</taxon>
        <taxon>Pezizomycotina</taxon>
        <taxon>Dothideomycetes</taxon>
        <taxon>Pleosporomycetidae</taxon>
        <taxon>Pleosporales</taxon>
        <taxon>Pleosporales incertae sedis</taxon>
        <taxon>Massariosphaeria</taxon>
    </lineage>
</organism>
<name>A0A7C8M593_9PLEO</name>
<dbReference type="Proteomes" id="UP000481861">
    <property type="component" value="Unassembled WGS sequence"/>
</dbReference>
<accession>A0A7C8M593</accession>
<gene>
    <name evidence="2" type="ORF">BDV95DRAFT_579168</name>
</gene>
<evidence type="ECO:0000256" key="1">
    <source>
        <dbReference type="SAM" id="MobiDB-lite"/>
    </source>
</evidence>
<keyword evidence="3" id="KW-1185">Reference proteome</keyword>
<sequence length="154" mass="17553">MLPARFLSRTTPKPHLENSNASNSRPYPASHTPNCTRRTLVQSSVIRSPSQQNPPSKPSPSGFDNPSPPTLSFFALVKESSRPVRYTVYAGLGLMATAETTFWTNVIYAKYFAPDDEKEKSEEFLANAWAFIDGYRRRWIPNYQKYYSSHLWGL</sequence>
<evidence type="ECO:0000313" key="3">
    <source>
        <dbReference type="Proteomes" id="UP000481861"/>
    </source>
</evidence>
<dbReference type="AlphaFoldDB" id="A0A7C8M593"/>
<proteinExistence type="predicted"/>
<dbReference type="EMBL" id="JAADJZ010000018">
    <property type="protein sequence ID" value="KAF2868719.1"/>
    <property type="molecule type" value="Genomic_DNA"/>
</dbReference>
<comment type="caution">
    <text evidence="2">The sequence shown here is derived from an EMBL/GenBank/DDBJ whole genome shotgun (WGS) entry which is preliminary data.</text>
</comment>
<reference evidence="2 3" key="1">
    <citation type="submission" date="2020-01" db="EMBL/GenBank/DDBJ databases">
        <authorList>
            <consortium name="DOE Joint Genome Institute"/>
            <person name="Haridas S."/>
            <person name="Albert R."/>
            <person name="Binder M."/>
            <person name="Bloem J."/>
            <person name="Labutti K."/>
            <person name="Salamov A."/>
            <person name="Andreopoulos B."/>
            <person name="Baker S.E."/>
            <person name="Barry K."/>
            <person name="Bills G."/>
            <person name="Bluhm B.H."/>
            <person name="Cannon C."/>
            <person name="Castanera R."/>
            <person name="Culley D.E."/>
            <person name="Daum C."/>
            <person name="Ezra D."/>
            <person name="Gonzalez J.B."/>
            <person name="Henrissat B."/>
            <person name="Kuo A."/>
            <person name="Liang C."/>
            <person name="Lipzen A."/>
            <person name="Lutzoni F."/>
            <person name="Magnuson J."/>
            <person name="Mondo S."/>
            <person name="Nolan M."/>
            <person name="Ohm R."/>
            <person name="Pangilinan J."/>
            <person name="Park H.-J.H."/>
            <person name="Ramirez L."/>
            <person name="Alfaro M."/>
            <person name="Sun H."/>
            <person name="Tritt A."/>
            <person name="Yoshinaga Y."/>
            <person name="Zwiers L.-H.L."/>
            <person name="Turgeon B.G."/>
            <person name="Goodwin S.B."/>
            <person name="Spatafora J.W."/>
            <person name="Crous P.W."/>
            <person name="Grigoriev I.V."/>
        </authorList>
    </citation>
    <scope>NUCLEOTIDE SEQUENCE [LARGE SCALE GENOMIC DNA]</scope>
    <source>
        <strain evidence="2 3">CBS 611.86</strain>
    </source>
</reference>
<feature type="compositionally biased region" description="Polar residues" evidence="1">
    <location>
        <begin position="17"/>
        <end position="47"/>
    </location>
</feature>
<dbReference type="OrthoDB" id="3797897at2759"/>